<evidence type="ECO:0000256" key="6">
    <source>
        <dbReference type="ARBA" id="ARBA00022490"/>
    </source>
</evidence>
<evidence type="ECO:0000256" key="4">
    <source>
        <dbReference type="ARBA" id="ARBA00009461"/>
    </source>
</evidence>
<dbReference type="EMBL" id="JBCLYO010000001">
    <property type="protein sequence ID" value="KAL0098247.1"/>
    <property type="molecule type" value="Genomic_DNA"/>
</dbReference>
<comment type="function">
    <text evidence="1">May be involved in a process influencing telomere capping.</text>
</comment>
<evidence type="ECO:0000313" key="9">
    <source>
        <dbReference type="EMBL" id="KAL0098247.1"/>
    </source>
</evidence>
<dbReference type="InterPro" id="IPR028094">
    <property type="entry name" value="RTC4_C"/>
</dbReference>
<evidence type="ECO:0000313" key="10">
    <source>
        <dbReference type="Proteomes" id="UP001448207"/>
    </source>
</evidence>
<evidence type="ECO:0000256" key="3">
    <source>
        <dbReference type="ARBA" id="ARBA00004496"/>
    </source>
</evidence>
<comment type="caution">
    <text evidence="9">The sequence shown here is derived from an EMBL/GenBank/DDBJ whole genome shotgun (WGS) entry which is preliminary data.</text>
</comment>
<keyword evidence="10" id="KW-1185">Reference proteome</keyword>
<evidence type="ECO:0000256" key="2">
    <source>
        <dbReference type="ARBA" id="ARBA00004123"/>
    </source>
</evidence>
<gene>
    <name evidence="9" type="ORF">J3Q64DRAFT_1631343</name>
</gene>
<accession>A0ABR3BHA1</accession>
<keyword evidence="6" id="KW-0963">Cytoplasm</keyword>
<evidence type="ECO:0000256" key="1">
    <source>
        <dbReference type="ARBA" id="ARBA00002738"/>
    </source>
</evidence>
<dbReference type="Proteomes" id="UP001448207">
    <property type="component" value="Unassembled WGS sequence"/>
</dbReference>
<protein>
    <recommendedName>
        <fullName evidence="5">Restriction of telomere capping protein 4</fullName>
    </recommendedName>
</protein>
<comment type="similarity">
    <text evidence="4">Belongs to the RTC4 family.</text>
</comment>
<evidence type="ECO:0000259" key="8">
    <source>
        <dbReference type="SMART" id="SM01312"/>
    </source>
</evidence>
<sequence length="316" mass="35752">MPKPSKLRRNRSTGSFSSSVSYSIQKKALSNSPVTQLKVLKCPYCHEPFESPLPESVADALKIIEQNSRNLRKSKCLTDSSDNSTIQWTMTQKTRKPSTREQYAFCRLHEIELVIKPQGRKENYPENINFDNLEQRILDFKDELDDVIFGTAQSSYRDTALKAYEDLGMNKARSTMAVMARFEATLPGYYGSRGSAIMLDVLSRMYLHTGHLTAELTAPQAPLEYLQQVLIPETGFRLIREDLWIAWQSQKKSFGKLVSKPKRNLSEIAKQRMEESSNYGSMVHPFIEPNIGMSSGSDVESISSSNSVIVLSESDD</sequence>
<name>A0ABR3BHA1_PHYBL</name>
<dbReference type="SMART" id="SM01312">
    <property type="entry name" value="RTC4"/>
    <property type="match status" value="1"/>
</dbReference>
<organism evidence="9 10">
    <name type="scientific">Phycomyces blakesleeanus</name>
    <dbReference type="NCBI Taxonomy" id="4837"/>
    <lineage>
        <taxon>Eukaryota</taxon>
        <taxon>Fungi</taxon>
        <taxon>Fungi incertae sedis</taxon>
        <taxon>Mucoromycota</taxon>
        <taxon>Mucoromycotina</taxon>
        <taxon>Mucoromycetes</taxon>
        <taxon>Mucorales</taxon>
        <taxon>Phycomycetaceae</taxon>
        <taxon>Phycomyces</taxon>
    </lineage>
</organism>
<proteinExistence type="inferred from homology"/>
<evidence type="ECO:0000256" key="5">
    <source>
        <dbReference type="ARBA" id="ARBA00015162"/>
    </source>
</evidence>
<reference evidence="9 10" key="1">
    <citation type="submission" date="2024-04" db="EMBL/GenBank/DDBJ databases">
        <title>Symmetric and asymmetric DNA N6-adenine methylation regulates different biological responses in Mucorales.</title>
        <authorList>
            <consortium name="Lawrence Berkeley National Laboratory"/>
            <person name="Lax C."/>
            <person name="Mondo S.J."/>
            <person name="Osorio-Concepcion M."/>
            <person name="Muszewska A."/>
            <person name="Corrochano-Luque M."/>
            <person name="Gutierrez G."/>
            <person name="Riley R."/>
            <person name="Lipzen A."/>
            <person name="Guo J."/>
            <person name="Hundley H."/>
            <person name="Amirebrahimi M."/>
            <person name="Ng V."/>
            <person name="Lorenzo-Gutierrez D."/>
            <person name="Binder U."/>
            <person name="Yang J."/>
            <person name="Song Y."/>
            <person name="Canovas D."/>
            <person name="Navarro E."/>
            <person name="Freitag M."/>
            <person name="Gabaldon T."/>
            <person name="Grigoriev I.V."/>
            <person name="Corrochano L.M."/>
            <person name="Nicolas F.E."/>
            <person name="Garre V."/>
        </authorList>
    </citation>
    <scope>NUCLEOTIDE SEQUENCE [LARGE SCALE GENOMIC DNA]</scope>
    <source>
        <strain evidence="9 10">L51</strain>
    </source>
</reference>
<feature type="domain" description="Restriction of telomere capping protein 4 C-terminal" evidence="8">
    <location>
        <begin position="147"/>
        <end position="286"/>
    </location>
</feature>
<keyword evidence="7" id="KW-0539">Nucleus</keyword>
<dbReference type="Pfam" id="PF14474">
    <property type="entry name" value="RTC4"/>
    <property type="match status" value="1"/>
</dbReference>
<dbReference type="InterPro" id="IPR039024">
    <property type="entry name" value="RTC4"/>
</dbReference>
<evidence type="ECO:0000256" key="7">
    <source>
        <dbReference type="ARBA" id="ARBA00023242"/>
    </source>
</evidence>
<dbReference type="PANTHER" id="PTHR41391">
    <property type="entry name" value="RESTRICTION OF TELOMERE CAPPING PROTEIN 4"/>
    <property type="match status" value="1"/>
</dbReference>
<comment type="subcellular location">
    <subcellularLocation>
        <location evidence="3">Cytoplasm</location>
    </subcellularLocation>
    <subcellularLocation>
        <location evidence="2">Nucleus</location>
    </subcellularLocation>
</comment>
<dbReference type="PANTHER" id="PTHR41391:SF1">
    <property type="entry name" value="RESTRICTION OF TELOMERE CAPPING PROTEIN 4"/>
    <property type="match status" value="1"/>
</dbReference>